<proteinExistence type="inferred from homology"/>
<evidence type="ECO:0000313" key="4">
    <source>
        <dbReference type="Proteomes" id="UP000030944"/>
    </source>
</evidence>
<name>A0A0A7V157_9ARCH</name>
<dbReference type="EMBL" id="LXWN01000002">
    <property type="protein sequence ID" value="PTL87381.1"/>
    <property type="molecule type" value="Genomic_DNA"/>
</dbReference>
<evidence type="ECO:0000313" key="5">
    <source>
        <dbReference type="Proteomes" id="UP000241022"/>
    </source>
</evidence>
<reference evidence="5" key="3">
    <citation type="submission" date="2016-05" db="EMBL/GenBank/DDBJ databases">
        <authorList>
            <person name="Dupont C."/>
            <person name="Santoro A."/>
        </authorList>
    </citation>
    <scope>NUCLEOTIDE SEQUENCE [LARGE SCALE GENOMIC DNA]</scope>
    <source>
        <strain evidence="5">U25</strain>
    </source>
</reference>
<reference evidence="3 5" key="4">
    <citation type="submission" date="2018-04" db="EMBL/GenBank/DDBJ databases">
        <title>Transcriptomics of ammonia oxidizing archaea.</title>
        <authorList>
            <person name="Carini P."/>
        </authorList>
    </citation>
    <scope>NUCLEOTIDE SEQUENCE [LARGE SCALE GENOMIC DNA]</scope>
    <source>
        <strain evidence="3 5">U25</strain>
    </source>
</reference>
<evidence type="ECO:0000256" key="1">
    <source>
        <dbReference type="ARBA" id="ARBA00010169"/>
    </source>
</evidence>
<dbReference type="PANTHER" id="PTHR23419:SF8">
    <property type="entry name" value="FI09726P"/>
    <property type="match status" value="1"/>
</dbReference>
<reference evidence="2 4" key="1">
    <citation type="journal article" date="2015" name="Proc. Natl. Acad. Sci. U.S.A.">
        <title>Genomic and proteomic characterization of "Candidatus Nitrosopelagicus brevis": An ammonia-oxidizing archaeon from the open ocean.</title>
        <authorList>
            <person name="Santoro A.E."/>
            <person name="Dupont C.L."/>
            <person name="Richter R.A."/>
            <person name="Craig M.T."/>
            <person name="Carini P."/>
            <person name="McIlvin M.R."/>
            <person name="Yang Y."/>
            <person name="Orsi W.D."/>
            <person name="Moran D.M."/>
            <person name="Saito M.A."/>
        </authorList>
    </citation>
    <scope>NUCLEOTIDE SEQUENCE [LARGE SCALE GENOMIC DNA]</scope>
    <source>
        <strain evidence="2">CN25</strain>
        <strain evidence="4">V2</strain>
    </source>
</reference>
<dbReference type="Proteomes" id="UP000030944">
    <property type="component" value="Chromosome"/>
</dbReference>
<dbReference type="InterPro" id="IPR053426">
    <property type="entry name" value="CutA_tolerance"/>
</dbReference>
<protein>
    <submittedName>
        <fullName evidence="3">Cation tolerance protein CutA</fullName>
    </submittedName>
    <submittedName>
        <fullName evidence="2">Divalent cation tolerance protein, CutA1 family</fullName>
    </submittedName>
</protein>
<dbReference type="AlphaFoldDB" id="A0A0A7V157"/>
<organism evidence="2 4">
    <name type="scientific">Candidatus Nitrosopelagicus brevis</name>
    <dbReference type="NCBI Taxonomy" id="1410606"/>
    <lineage>
        <taxon>Archaea</taxon>
        <taxon>Nitrososphaerota</taxon>
    </lineage>
</organism>
<dbReference type="KEGG" id="nbv:T478_0122"/>
<dbReference type="Gene3D" id="3.30.70.120">
    <property type="match status" value="1"/>
</dbReference>
<dbReference type="InterPro" id="IPR011322">
    <property type="entry name" value="N-reg_PII-like_a/b"/>
</dbReference>
<dbReference type="Proteomes" id="UP000241022">
    <property type="component" value="Unassembled WGS sequence"/>
</dbReference>
<dbReference type="GeneID" id="24816020"/>
<evidence type="ECO:0000313" key="3">
    <source>
        <dbReference type="EMBL" id="PTL87381.1"/>
    </source>
</evidence>
<comment type="similarity">
    <text evidence="1">Belongs to the CutA family.</text>
</comment>
<reference evidence="3" key="2">
    <citation type="submission" date="2016-05" db="EMBL/GenBank/DDBJ databases">
        <authorList>
            <person name="Lavstsen T."/>
            <person name="Jespersen J.S."/>
        </authorList>
    </citation>
    <scope>NUCLEOTIDE SEQUENCE [LARGE SCALE GENOMIC DNA]</scope>
    <source>
        <strain evidence="3">U25</strain>
    </source>
</reference>
<dbReference type="SUPFAM" id="SSF54913">
    <property type="entry name" value="GlnB-like"/>
    <property type="match status" value="1"/>
</dbReference>
<dbReference type="GO" id="GO:0010038">
    <property type="term" value="P:response to metal ion"/>
    <property type="evidence" value="ECO:0007669"/>
    <property type="project" value="InterPro"/>
</dbReference>
<dbReference type="STRING" id="1410606.T478_0122"/>
<evidence type="ECO:0000313" key="2">
    <source>
        <dbReference type="EMBL" id="AJA91921.1"/>
    </source>
</evidence>
<gene>
    <name evidence="3" type="ORF">A7X95_05675</name>
    <name evidence="2" type="ORF">T478_0122</name>
</gene>
<dbReference type="OrthoDB" id="8015at2157"/>
<dbReference type="GO" id="GO:0005507">
    <property type="term" value="F:copper ion binding"/>
    <property type="evidence" value="ECO:0007669"/>
    <property type="project" value="TreeGrafter"/>
</dbReference>
<keyword evidence="5" id="KW-1185">Reference proteome</keyword>
<dbReference type="InterPro" id="IPR015867">
    <property type="entry name" value="N-reg_PII/ATP_PRibTrfase_C"/>
</dbReference>
<sequence>MKPVIIVSTFPNKTVTKKIANALVKKKLAACVNITKIDSVYSWKGKIQNDSEYLAIFKTTKKNEKTLKNEIKKLHPYDVPEIAEINVNSMNKPYLDWLIDSTI</sequence>
<dbReference type="HOGENOM" id="CLU_098807_3_1_2"/>
<dbReference type="PANTHER" id="PTHR23419">
    <property type="entry name" value="DIVALENT CATION TOLERANCE CUTA-RELATED"/>
    <property type="match status" value="1"/>
</dbReference>
<dbReference type="NCBIfam" id="NF041095">
    <property type="entry name" value="dival_cat_tol_CutA"/>
    <property type="match status" value="1"/>
</dbReference>
<dbReference type="Pfam" id="PF03091">
    <property type="entry name" value="CutA1"/>
    <property type="match status" value="1"/>
</dbReference>
<accession>A0A0A7V157</accession>
<dbReference type="RefSeq" id="WP_048104368.1">
    <property type="nucleotide sequence ID" value="NZ_CP007026.1"/>
</dbReference>
<dbReference type="EMBL" id="CP007026">
    <property type="protein sequence ID" value="AJA91921.1"/>
    <property type="molecule type" value="Genomic_DNA"/>
</dbReference>
<dbReference type="InterPro" id="IPR004323">
    <property type="entry name" value="Ion_tolerance_CutA"/>
</dbReference>